<dbReference type="PROSITE" id="PS51257">
    <property type="entry name" value="PROKAR_LIPOPROTEIN"/>
    <property type="match status" value="1"/>
</dbReference>
<dbReference type="Pfam" id="PF24837">
    <property type="entry name" value="AMIN-like"/>
    <property type="match status" value="1"/>
</dbReference>
<evidence type="ECO:0000256" key="1">
    <source>
        <dbReference type="SAM" id="MobiDB-lite"/>
    </source>
</evidence>
<evidence type="ECO:0000256" key="2">
    <source>
        <dbReference type="SAM" id="SignalP"/>
    </source>
</evidence>
<dbReference type="Proteomes" id="UP001172737">
    <property type="component" value="Unassembled WGS sequence"/>
</dbReference>
<feature type="chain" id="PRO_5043499340" description="AMIN-like domain-containing protein" evidence="2">
    <location>
        <begin position="25"/>
        <end position="214"/>
    </location>
</feature>
<evidence type="ECO:0000313" key="5">
    <source>
        <dbReference type="Proteomes" id="UP001172737"/>
    </source>
</evidence>
<feature type="compositionally biased region" description="Low complexity" evidence="1">
    <location>
        <begin position="31"/>
        <end position="44"/>
    </location>
</feature>
<dbReference type="InterPro" id="IPR056303">
    <property type="entry name" value="AMIN-like"/>
</dbReference>
<feature type="domain" description="AMIN-like" evidence="3">
    <location>
        <begin position="87"/>
        <end position="211"/>
    </location>
</feature>
<proteinExistence type="predicted"/>
<keyword evidence="2" id="KW-0732">Signal</keyword>
<dbReference type="RefSeq" id="WP_301118647.1">
    <property type="nucleotide sequence ID" value="NZ_JAUHPX010000004.1"/>
</dbReference>
<accession>A0AAW7M3S8</accession>
<dbReference type="EMBL" id="JAUHPX010000004">
    <property type="protein sequence ID" value="MDN4488247.1"/>
    <property type="molecule type" value="Genomic_DNA"/>
</dbReference>
<feature type="signal peptide" evidence="2">
    <location>
        <begin position="1"/>
        <end position="24"/>
    </location>
</feature>
<sequence>MSRSRRWLAAIALTATLLAGCSQGDVPEPSPSATSQMPSATATPSPAPTPTPTPSPTPTCEAFGTEEATASSDDWGAHLSPVIWGSTMRLGTHDCYDRWVLEFAGATAAPGWSVTPYEASTFTLDPSGEELTPALAGAASLDVAFGAWVDGTPLGEDAYTGPMTLAGGGAILEARILGGFEGISHVGIGLDQARPYRVTWLEDPVRLVVDVFTG</sequence>
<feature type="compositionally biased region" description="Pro residues" evidence="1">
    <location>
        <begin position="45"/>
        <end position="57"/>
    </location>
</feature>
<dbReference type="AlphaFoldDB" id="A0AAW7M3S8"/>
<name>A0AAW7M3S8_9MICO</name>
<reference evidence="4" key="1">
    <citation type="submission" date="2023-06" db="EMBL/GenBank/DDBJ databases">
        <title>Sysu t00039.</title>
        <authorList>
            <person name="Gao L."/>
            <person name="Fang B.-Z."/>
            <person name="Li W.-J."/>
        </authorList>
    </citation>
    <scope>NUCLEOTIDE SEQUENCE</scope>
    <source>
        <strain evidence="4">SYSU T00039</strain>
    </source>
</reference>
<comment type="caution">
    <text evidence="4">The sequence shown here is derived from an EMBL/GenBank/DDBJ whole genome shotgun (WGS) entry which is preliminary data.</text>
</comment>
<evidence type="ECO:0000259" key="3">
    <source>
        <dbReference type="Pfam" id="PF24837"/>
    </source>
</evidence>
<keyword evidence="5" id="KW-1185">Reference proteome</keyword>
<organism evidence="4 5">
    <name type="scientific">Demequina lignilytica</name>
    <dbReference type="NCBI Taxonomy" id="3051663"/>
    <lineage>
        <taxon>Bacteria</taxon>
        <taxon>Bacillati</taxon>
        <taxon>Actinomycetota</taxon>
        <taxon>Actinomycetes</taxon>
        <taxon>Micrococcales</taxon>
        <taxon>Demequinaceae</taxon>
        <taxon>Demequina</taxon>
    </lineage>
</organism>
<feature type="region of interest" description="Disordered" evidence="1">
    <location>
        <begin position="21"/>
        <end position="73"/>
    </location>
</feature>
<protein>
    <recommendedName>
        <fullName evidence="3">AMIN-like domain-containing protein</fullName>
    </recommendedName>
</protein>
<gene>
    <name evidence="4" type="ORF">QQX10_08710</name>
</gene>
<evidence type="ECO:0000313" key="4">
    <source>
        <dbReference type="EMBL" id="MDN4488247.1"/>
    </source>
</evidence>